<dbReference type="InterPro" id="IPR017972">
    <property type="entry name" value="Cyt_P450_CS"/>
</dbReference>
<dbReference type="Pfam" id="PF00067">
    <property type="entry name" value="p450"/>
    <property type="match status" value="1"/>
</dbReference>
<dbReference type="FunFam" id="1.10.630.10:FF:000033">
    <property type="entry name" value="14-alpha sterol demethylase"/>
    <property type="match status" value="1"/>
</dbReference>
<dbReference type="PRINTS" id="PR00385">
    <property type="entry name" value="P450"/>
</dbReference>
<keyword evidence="9 13" id="KW-0503">Monooxygenase</keyword>
<evidence type="ECO:0000256" key="12">
    <source>
        <dbReference type="PIRSR" id="PIRSR602403-1"/>
    </source>
</evidence>
<keyword evidence="8 12" id="KW-0408">Iron</keyword>
<dbReference type="AlphaFoldDB" id="A0A9W8QII6"/>
<dbReference type="EMBL" id="JAJHUN010000007">
    <property type="protein sequence ID" value="KAJ4155790.1"/>
    <property type="molecule type" value="Genomic_DNA"/>
</dbReference>
<keyword evidence="14" id="KW-1133">Transmembrane helix</keyword>
<dbReference type="GO" id="GO:0005506">
    <property type="term" value="F:iron ion binding"/>
    <property type="evidence" value="ECO:0007669"/>
    <property type="project" value="InterPro"/>
</dbReference>
<dbReference type="RefSeq" id="XP_056055914.1">
    <property type="nucleotide sequence ID" value="XM_056199027.1"/>
</dbReference>
<comment type="cofactor">
    <cofactor evidence="1 12">
        <name>heme</name>
        <dbReference type="ChEBI" id="CHEBI:30413"/>
    </cofactor>
</comment>
<dbReference type="PROSITE" id="PS00086">
    <property type="entry name" value="CYTOCHROME_P450"/>
    <property type="match status" value="1"/>
</dbReference>
<keyword evidence="16" id="KW-1185">Reference proteome</keyword>
<dbReference type="PANTHER" id="PTHR24304">
    <property type="entry name" value="CYTOCHROME P450 FAMILY 7"/>
    <property type="match status" value="1"/>
</dbReference>
<dbReference type="Gene3D" id="1.10.630.10">
    <property type="entry name" value="Cytochrome P450"/>
    <property type="match status" value="1"/>
</dbReference>
<comment type="pathway">
    <text evidence="11">Steroid metabolism; ergosterol biosynthesis.</text>
</comment>
<dbReference type="InterPro" id="IPR050529">
    <property type="entry name" value="CYP450_sterol_14alpha_dmase"/>
</dbReference>
<evidence type="ECO:0000256" key="8">
    <source>
        <dbReference type="ARBA" id="ARBA00023004"/>
    </source>
</evidence>
<comment type="similarity">
    <text evidence="3 13">Belongs to the cytochrome P450 family.</text>
</comment>
<keyword evidence="10 14" id="KW-0472">Membrane</keyword>
<dbReference type="InterPro" id="IPR002403">
    <property type="entry name" value="Cyt_P450_E_grp-IV"/>
</dbReference>
<keyword evidence="5 12" id="KW-0479">Metal-binding</keyword>
<dbReference type="GO" id="GO:0008398">
    <property type="term" value="F:sterol 14-demethylase activity"/>
    <property type="evidence" value="ECO:0007669"/>
    <property type="project" value="UniProtKB-ARBA"/>
</dbReference>
<keyword evidence="14" id="KW-0812">Transmembrane</keyword>
<evidence type="ECO:0000256" key="10">
    <source>
        <dbReference type="ARBA" id="ARBA00023136"/>
    </source>
</evidence>
<proteinExistence type="inferred from homology"/>
<evidence type="ECO:0000256" key="6">
    <source>
        <dbReference type="ARBA" id="ARBA00022824"/>
    </source>
</evidence>
<evidence type="ECO:0000256" key="7">
    <source>
        <dbReference type="ARBA" id="ARBA00023002"/>
    </source>
</evidence>
<comment type="subcellular location">
    <subcellularLocation>
        <location evidence="2">Endoplasmic reticulum membrane</location>
        <topology evidence="2">Single-pass membrane protein</topology>
    </subcellularLocation>
</comment>
<reference evidence="15" key="1">
    <citation type="journal article" date="2023" name="Access Microbiol">
        <title>De-novo genome assembly for Akanthomyces muscarius, a biocontrol agent of insect agricultural pests.</title>
        <authorList>
            <person name="Erdos Z."/>
            <person name="Studholme D.J."/>
            <person name="Raymond B."/>
            <person name="Sharma M."/>
        </authorList>
    </citation>
    <scope>NUCLEOTIDE SEQUENCE</scope>
    <source>
        <strain evidence="15">Ve6</strain>
    </source>
</reference>
<dbReference type="SUPFAM" id="SSF48264">
    <property type="entry name" value="Cytochrome P450"/>
    <property type="match status" value="1"/>
</dbReference>
<dbReference type="Proteomes" id="UP001144673">
    <property type="component" value="Chromosome 6"/>
</dbReference>
<comment type="caution">
    <text evidence="15">The sequence shown here is derived from an EMBL/GenBank/DDBJ whole genome shotgun (WGS) entry which is preliminary data.</text>
</comment>
<evidence type="ECO:0000313" key="15">
    <source>
        <dbReference type="EMBL" id="KAJ4155790.1"/>
    </source>
</evidence>
<organism evidence="15 16">
    <name type="scientific">Akanthomyces muscarius</name>
    <name type="common">Entomopathogenic fungus</name>
    <name type="synonym">Lecanicillium muscarium</name>
    <dbReference type="NCBI Taxonomy" id="2231603"/>
    <lineage>
        <taxon>Eukaryota</taxon>
        <taxon>Fungi</taxon>
        <taxon>Dikarya</taxon>
        <taxon>Ascomycota</taxon>
        <taxon>Pezizomycotina</taxon>
        <taxon>Sordariomycetes</taxon>
        <taxon>Hypocreomycetidae</taxon>
        <taxon>Hypocreales</taxon>
        <taxon>Cordycipitaceae</taxon>
        <taxon>Akanthomyces</taxon>
    </lineage>
</organism>
<evidence type="ECO:0000256" key="5">
    <source>
        <dbReference type="ARBA" id="ARBA00022723"/>
    </source>
</evidence>
<dbReference type="GO" id="GO:0005789">
    <property type="term" value="C:endoplasmic reticulum membrane"/>
    <property type="evidence" value="ECO:0007669"/>
    <property type="project" value="UniProtKB-SubCell"/>
</dbReference>
<feature type="binding site" description="axial binding residue" evidence="12">
    <location>
        <position position="443"/>
    </location>
    <ligand>
        <name>heme</name>
        <dbReference type="ChEBI" id="CHEBI:30413"/>
    </ligand>
    <ligandPart>
        <name>Fe</name>
        <dbReference type="ChEBI" id="CHEBI:18248"/>
    </ligandPart>
</feature>
<evidence type="ECO:0000313" key="16">
    <source>
        <dbReference type="Proteomes" id="UP001144673"/>
    </source>
</evidence>
<evidence type="ECO:0000256" key="1">
    <source>
        <dbReference type="ARBA" id="ARBA00001971"/>
    </source>
</evidence>
<name>A0A9W8QII6_AKAMU</name>
<protein>
    <submittedName>
        <fullName evidence="15">Uncharacterized protein</fullName>
    </submittedName>
</protein>
<feature type="transmembrane region" description="Helical" evidence="14">
    <location>
        <begin position="6"/>
        <end position="27"/>
    </location>
</feature>
<dbReference type="GeneID" id="80888178"/>
<dbReference type="PRINTS" id="PR00465">
    <property type="entry name" value="EP450IV"/>
</dbReference>
<evidence type="ECO:0000256" key="4">
    <source>
        <dbReference type="ARBA" id="ARBA00022617"/>
    </source>
</evidence>
<evidence type="ECO:0000256" key="2">
    <source>
        <dbReference type="ARBA" id="ARBA00004389"/>
    </source>
</evidence>
<dbReference type="CDD" id="cd11042">
    <property type="entry name" value="CYP51-like"/>
    <property type="match status" value="1"/>
</dbReference>
<sequence>MEIMHSLGWLLAISTLAVLGNIILQLLPRRKSEPPRVIHWIPLVGNAIQYGTNPIKFFAECRAKYGDIFTFTLFGKKITCFLSVDGNDFVLNGKHADLNAEDIYKPLTKPVFGSDVVYDCSNAKFMQQKKFIKFGLTRQAFESYVPMIEEEVLGYLETEPSLQGVAGTMDVPKSMGGITILTAARTLQGEEVRSKLSAGFAELYHDLDLGFRPVNLLMPWAPLPENRKRDAAHAKMREVYSTIVDERRHSEKECDSDMIWNLMNCVYKDGSTIPNHEIAHLMITLLMAGQHTSSSASSWVILHLASRPEVTEELFQEQVQMLGHGKPNLPPLQYTDLEKLPLLQQVIKETLRVHSSIHSVMRKATRPIQVPGTDYVVPPGRILLASPQATARDEQYFTNADEWQPSRWSSDLAGSIFDAEETSSISRGAKSAYLPFGAGRHRCIGEQFAYLNLGAIIATLVREFRFYSLKESGDVPKTDYASMFSRPVQPALIRWQRRTKRS</sequence>
<evidence type="ECO:0000256" key="14">
    <source>
        <dbReference type="SAM" id="Phobius"/>
    </source>
</evidence>
<dbReference type="InterPro" id="IPR036396">
    <property type="entry name" value="Cyt_P450_sf"/>
</dbReference>
<evidence type="ECO:0000256" key="9">
    <source>
        <dbReference type="ARBA" id="ARBA00023033"/>
    </source>
</evidence>
<gene>
    <name evidence="15" type="ORF">LMH87_001019</name>
</gene>
<dbReference type="PANTHER" id="PTHR24304:SF2">
    <property type="entry name" value="24-HYDROXYCHOLESTEROL 7-ALPHA-HYDROXYLASE"/>
    <property type="match status" value="1"/>
</dbReference>
<dbReference type="InterPro" id="IPR001128">
    <property type="entry name" value="Cyt_P450"/>
</dbReference>
<keyword evidence="4 12" id="KW-0349">Heme</keyword>
<evidence type="ECO:0000256" key="13">
    <source>
        <dbReference type="RuleBase" id="RU000461"/>
    </source>
</evidence>
<evidence type="ECO:0000256" key="3">
    <source>
        <dbReference type="ARBA" id="ARBA00010617"/>
    </source>
</evidence>
<evidence type="ECO:0000256" key="11">
    <source>
        <dbReference type="ARBA" id="ARBA00029435"/>
    </source>
</evidence>
<accession>A0A9W8QII6</accession>
<keyword evidence="6" id="KW-0256">Endoplasmic reticulum</keyword>
<keyword evidence="7 13" id="KW-0560">Oxidoreductase</keyword>
<dbReference type="KEGG" id="amus:LMH87_001019"/>
<dbReference type="GO" id="GO:0020037">
    <property type="term" value="F:heme binding"/>
    <property type="evidence" value="ECO:0007669"/>
    <property type="project" value="InterPro"/>
</dbReference>